<protein>
    <submittedName>
        <fullName evidence="3">Tripartite tricarboxylate transporter substrate binding protein</fullName>
    </submittedName>
</protein>
<proteinExistence type="inferred from homology"/>
<evidence type="ECO:0000313" key="4">
    <source>
        <dbReference type="Proteomes" id="UP000468928"/>
    </source>
</evidence>
<evidence type="ECO:0000256" key="1">
    <source>
        <dbReference type="ARBA" id="ARBA00006987"/>
    </source>
</evidence>
<feature type="signal peptide" evidence="2">
    <location>
        <begin position="1"/>
        <end position="23"/>
    </location>
</feature>
<dbReference type="PANTHER" id="PTHR42928">
    <property type="entry name" value="TRICARBOXYLATE-BINDING PROTEIN"/>
    <property type="match status" value="1"/>
</dbReference>
<organism evidence="3 4">
    <name type="scientific">Nocardia cyriacigeorgica</name>
    <dbReference type="NCBI Taxonomy" id="135487"/>
    <lineage>
        <taxon>Bacteria</taxon>
        <taxon>Bacillati</taxon>
        <taxon>Actinomycetota</taxon>
        <taxon>Actinomycetes</taxon>
        <taxon>Mycobacteriales</taxon>
        <taxon>Nocardiaceae</taxon>
        <taxon>Nocardia</taxon>
    </lineage>
</organism>
<dbReference type="RefSeq" id="WP_163828274.1">
    <property type="nucleotide sequence ID" value="NZ_JAAGUZ010000004.1"/>
</dbReference>
<keyword evidence="2" id="KW-0732">Signal</keyword>
<feature type="chain" id="PRO_5038667174" evidence="2">
    <location>
        <begin position="24"/>
        <end position="324"/>
    </location>
</feature>
<name>A0A6P1D4Y2_9NOCA</name>
<dbReference type="Proteomes" id="UP000468928">
    <property type="component" value="Unassembled WGS sequence"/>
</dbReference>
<dbReference type="Pfam" id="PF03401">
    <property type="entry name" value="TctC"/>
    <property type="match status" value="1"/>
</dbReference>
<dbReference type="CDD" id="cd07012">
    <property type="entry name" value="PBP2_Bug_TTT"/>
    <property type="match status" value="1"/>
</dbReference>
<sequence>MAAARWGARLAAAALIVASVVGCSPPESDSAGPDVRLLVPSLAGGGYDLTARSAAQVLRRDGIVDDVEVFNVAGSGGIVGLARTVRETGNENLLLVMGLGLVGALNSLPSHYSLSDTTPIARMVEEPEAVLVPAASPYASVRDLQSRWAQDPASVIIGGGSTEGGPDHLLALEIADATGIARTDLDYRRYEGGGDLLPALLTGEVDAATTGISEYLDQIRSGAVRVLAVASRDRSPAVDAPTLREQGIDIALSNWRGFVAPPGVSTSGLDHISRVVHELRTSPRWRQVLERNGWSDAYLPGAEFGAFLATQNASVARTLRGPDH</sequence>
<dbReference type="AlphaFoldDB" id="A0A6P1D4Y2"/>
<gene>
    <name evidence="3" type="ORF">GV789_02020</name>
</gene>
<reference evidence="3 4" key="1">
    <citation type="submission" date="2020-01" db="EMBL/GenBank/DDBJ databases">
        <title>Genetics and antimicrobial susceptibilities of Nocardia species isolated from the soil; a comparison with species isolated from humans.</title>
        <authorList>
            <person name="Carrasco G."/>
            <person name="Monzon S."/>
            <person name="Sansegundo M."/>
            <person name="Garcia E."/>
            <person name="Garrido N."/>
            <person name="Medina M.J."/>
            <person name="Villalon P."/>
            <person name="Ramirez-Arocha A.C."/>
            <person name="Jimenez P."/>
            <person name="Cuesta I."/>
            <person name="Valdezate S."/>
        </authorList>
    </citation>
    <scope>NUCLEOTIDE SEQUENCE [LARGE SCALE GENOMIC DNA]</scope>
    <source>
        <strain evidence="3 4">CNM20110639</strain>
    </source>
</reference>
<comment type="caution">
    <text evidence="3">The sequence shown here is derived from an EMBL/GenBank/DDBJ whole genome shotgun (WGS) entry which is preliminary data.</text>
</comment>
<accession>A0A6P1D4Y2</accession>
<dbReference type="PIRSF" id="PIRSF017082">
    <property type="entry name" value="YflP"/>
    <property type="match status" value="1"/>
</dbReference>
<dbReference type="InterPro" id="IPR042100">
    <property type="entry name" value="Bug_dom1"/>
</dbReference>
<dbReference type="SUPFAM" id="SSF53850">
    <property type="entry name" value="Periplasmic binding protein-like II"/>
    <property type="match status" value="1"/>
</dbReference>
<dbReference type="EMBL" id="JAAGUZ010000004">
    <property type="protein sequence ID" value="NEW43242.1"/>
    <property type="molecule type" value="Genomic_DNA"/>
</dbReference>
<dbReference type="PANTHER" id="PTHR42928:SF3">
    <property type="entry name" value="UPF0065 PROTEIN YFLP"/>
    <property type="match status" value="1"/>
</dbReference>
<comment type="similarity">
    <text evidence="1">Belongs to the UPF0065 (bug) family.</text>
</comment>
<evidence type="ECO:0000313" key="3">
    <source>
        <dbReference type="EMBL" id="NEW43242.1"/>
    </source>
</evidence>
<dbReference type="Gene3D" id="3.40.190.10">
    <property type="entry name" value="Periplasmic binding protein-like II"/>
    <property type="match status" value="1"/>
</dbReference>
<dbReference type="Gene3D" id="3.40.190.150">
    <property type="entry name" value="Bordetella uptake gene, domain 1"/>
    <property type="match status" value="1"/>
</dbReference>
<dbReference type="InterPro" id="IPR005064">
    <property type="entry name" value="BUG"/>
</dbReference>
<dbReference type="PROSITE" id="PS51257">
    <property type="entry name" value="PROKAR_LIPOPROTEIN"/>
    <property type="match status" value="1"/>
</dbReference>
<evidence type="ECO:0000256" key="2">
    <source>
        <dbReference type="SAM" id="SignalP"/>
    </source>
</evidence>